<dbReference type="EMBL" id="JAFLQW010000330">
    <property type="protein sequence ID" value="MBO0349894.1"/>
    <property type="molecule type" value="Genomic_DNA"/>
</dbReference>
<feature type="transmembrane region" description="Helical" evidence="1">
    <location>
        <begin position="152"/>
        <end position="173"/>
    </location>
</feature>
<comment type="caution">
    <text evidence="2">The sequence shown here is derived from an EMBL/GenBank/DDBJ whole genome shotgun (WGS) entry which is preliminary data.</text>
</comment>
<evidence type="ECO:0000256" key="1">
    <source>
        <dbReference type="SAM" id="Phobius"/>
    </source>
</evidence>
<dbReference type="InterPro" id="IPR009324">
    <property type="entry name" value="DUF981"/>
</dbReference>
<evidence type="ECO:0000313" key="2">
    <source>
        <dbReference type="EMBL" id="MBO0349894.1"/>
    </source>
</evidence>
<reference evidence="2 3" key="1">
    <citation type="submission" date="2021-03" db="EMBL/GenBank/DDBJ databases">
        <title>Metabolic Capacity of the Antarctic Cyanobacterium Phormidium pseudopriestleyi that Sustains Oxygenic Photosynthesis in the Presence of Hydrogen Sulfide.</title>
        <authorList>
            <person name="Lumian J.E."/>
            <person name="Jungblut A.D."/>
            <person name="Dillon M.L."/>
            <person name="Hawes I."/>
            <person name="Doran P.T."/>
            <person name="Mackey T.J."/>
            <person name="Dick G.J."/>
            <person name="Grettenberger C.L."/>
            <person name="Sumner D.Y."/>
        </authorList>
    </citation>
    <scope>NUCLEOTIDE SEQUENCE [LARGE SCALE GENOMIC DNA]</scope>
    <source>
        <strain evidence="2 3">FRX01</strain>
    </source>
</reference>
<evidence type="ECO:0000313" key="3">
    <source>
        <dbReference type="Proteomes" id="UP000664844"/>
    </source>
</evidence>
<sequence length="189" mass="20808">MINYISLMLINLVAGHFLLAYYIYEGLDNIRQKRWIPGFGMTGAIALVTGLHMIWTWPIRGSFNVAFGEMSVLFGIVFMGAAVALAADWDLITVTIYAFFAGLASIVVGVRIINLEMTRRPWMSGIGFIISGLGGVLSTPSLYLRNNPTLRIVGAVAIAIAGLIWAITGYLSYWGHLADYTDWVPPTMR</sequence>
<dbReference type="Pfam" id="PF06168">
    <property type="entry name" value="DUF981"/>
    <property type="match status" value="1"/>
</dbReference>
<keyword evidence="1" id="KW-0812">Transmembrane</keyword>
<feature type="transmembrane region" description="Helical" evidence="1">
    <location>
        <begin position="6"/>
        <end position="24"/>
    </location>
</feature>
<feature type="transmembrane region" description="Helical" evidence="1">
    <location>
        <begin position="125"/>
        <end position="145"/>
    </location>
</feature>
<gene>
    <name evidence="2" type="ORF">J0895_12375</name>
</gene>
<feature type="transmembrane region" description="Helical" evidence="1">
    <location>
        <begin position="36"/>
        <end position="55"/>
    </location>
</feature>
<feature type="transmembrane region" description="Helical" evidence="1">
    <location>
        <begin position="67"/>
        <end position="87"/>
    </location>
</feature>
<keyword evidence="3" id="KW-1185">Reference proteome</keyword>
<keyword evidence="1" id="KW-0472">Membrane</keyword>
<proteinExistence type="predicted"/>
<accession>A0ABS3FS04</accession>
<dbReference type="RefSeq" id="WP_207088397.1">
    <property type="nucleotide sequence ID" value="NZ_JAFLQW010000330.1"/>
</dbReference>
<organism evidence="2 3">
    <name type="scientific">Phormidium pseudopriestleyi FRX01</name>
    <dbReference type="NCBI Taxonomy" id="1759528"/>
    <lineage>
        <taxon>Bacteria</taxon>
        <taxon>Bacillati</taxon>
        <taxon>Cyanobacteriota</taxon>
        <taxon>Cyanophyceae</taxon>
        <taxon>Oscillatoriophycideae</taxon>
        <taxon>Oscillatoriales</taxon>
        <taxon>Oscillatoriaceae</taxon>
        <taxon>Phormidium</taxon>
    </lineage>
</organism>
<protein>
    <submittedName>
        <fullName evidence="2">DUF981 domain-containing protein</fullName>
    </submittedName>
</protein>
<dbReference type="Proteomes" id="UP000664844">
    <property type="component" value="Unassembled WGS sequence"/>
</dbReference>
<keyword evidence="1" id="KW-1133">Transmembrane helix</keyword>
<feature type="transmembrane region" description="Helical" evidence="1">
    <location>
        <begin position="94"/>
        <end position="113"/>
    </location>
</feature>
<name>A0ABS3FS04_9CYAN</name>